<dbReference type="InterPro" id="IPR050701">
    <property type="entry name" value="Histone_Mod_Regulator"/>
</dbReference>
<dbReference type="PROSITE" id="PS50016">
    <property type="entry name" value="ZF_PHD_2"/>
    <property type="match status" value="2"/>
</dbReference>
<evidence type="ECO:0000313" key="9">
    <source>
        <dbReference type="EMBL" id="CAB3368151.1"/>
    </source>
</evidence>
<dbReference type="CDD" id="cd15561">
    <property type="entry name" value="PHD1_PHF14"/>
    <property type="match status" value="1"/>
</dbReference>
<dbReference type="CDD" id="cd15674">
    <property type="entry name" value="ePHD_PHF14"/>
    <property type="match status" value="1"/>
</dbReference>
<dbReference type="Proteomes" id="UP000494165">
    <property type="component" value="Unassembled WGS sequence"/>
</dbReference>
<dbReference type="InterPro" id="IPR034732">
    <property type="entry name" value="EPHD"/>
</dbReference>
<dbReference type="CDD" id="cd15562">
    <property type="entry name" value="PHD2_PHF14"/>
    <property type="match status" value="1"/>
</dbReference>
<dbReference type="PANTHER" id="PTHR13793:SF150">
    <property type="entry name" value="PHD FINGER PROTEIN 14"/>
    <property type="match status" value="1"/>
</dbReference>
<dbReference type="PANTHER" id="PTHR13793">
    <property type="entry name" value="PHD FINGER PROTEINS"/>
    <property type="match status" value="1"/>
</dbReference>
<feature type="compositionally biased region" description="Basic and acidic residues" evidence="6">
    <location>
        <begin position="734"/>
        <end position="747"/>
    </location>
</feature>
<comment type="caution">
    <text evidence="9">The sequence shown here is derived from an EMBL/GenBank/DDBJ whole genome shotgun (WGS) entry which is preliminary data.</text>
</comment>
<feature type="compositionally biased region" description="Acidic residues" evidence="6">
    <location>
        <begin position="60"/>
        <end position="74"/>
    </location>
</feature>
<feature type="domain" description="PHD-type" evidence="7">
    <location>
        <begin position="540"/>
        <end position="594"/>
    </location>
</feature>
<dbReference type="Pfam" id="PF13832">
    <property type="entry name" value="zf-HC5HC2H_2"/>
    <property type="match status" value="1"/>
</dbReference>
<evidence type="ECO:0000259" key="8">
    <source>
        <dbReference type="PROSITE" id="PS51805"/>
    </source>
</evidence>
<keyword evidence="1" id="KW-0479">Metal-binding</keyword>
<feature type="compositionally biased region" description="Basic residues" evidence="6">
    <location>
        <begin position="748"/>
        <end position="758"/>
    </location>
</feature>
<evidence type="ECO:0000256" key="6">
    <source>
        <dbReference type="SAM" id="MobiDB-lite"/>
    </source>
</evidence>
<feature type="compositionally biased region" description="Basic residues" evidence="6">
    <location>
        <begin position="651"/>
        <end position="664"/>
    </location>
</feature>
<dbReference type="OrthoDB" id="336088at2759"/>
<dbReference type="InterPro" id="IPR013083">
    <property type="entry name" value="Znf_RING/FYVE/PHD"/>
</dbReference>
<protein>
    <recommendedName>
        <fullName evidence="11">PHD finger protein 14</fullName>
    </recommendedName>
</protein>
<evidence type="ECO:0000313" key="10">
    <source>
        <dbReference type="Proteomes" id="UP000494165"/>
    </source>
</evidence>
<dbReference type="GO" id="GO:0008270">
    <property type="term" value="F:zinc ion binding"/>
    <property type="evidence" value="ECO:0007669"/>
    <property type="project" value="UniProtKB-KW"/>
</dbReference>
<dbReference type="PROSITE" id="PS51805">
    <property type="entry name" value="EPHD"/>
    <property type="match status" value="1"/>
</dbReference>
<dbReference type="SMART" id="SM00249">
    <property type="entry name" value="PHD"/>
    <property type="match status" value="3"/>
</dbReference>
<keyword evidence="10" id="KW-1185">Reference proteome</keyword>
<keyword evidence="5" id="KW-0175">Coiled coil</keyword>
<feature type="region of interest" description="Disordered" evidence="6">
    <location>
        <begin position="17"/>
        <end position="90"/>
    </location>
</feature>
<feature type="domain" description="PHD-type" evidence="7">
    <location>
        <begin position="118"/>
        <end position="178"/>
    </location>
</feature>
<accession>A0A8S1CII4</accession>
<gene>
    <name evidence="9" type="ORF">CLODIP_2_CD08057</name>
</gene>
<name>A0A8S1CII4_9INSE</name>
<feature type="compositionally biased region" description="Basic and acidic residues" evidence="6">
    <location>
        <begin position="42"/>
        <end position="52"/>
    </location>
</feature>
<feature type="region of interest" description="Disordered" evidence="6">
    <location>
        <begin position="597"/>
        <end position="674"/>
    </location>
</feature>
<evidence type="ECO:0000259" key="7">
    <source>
        <dbReference type="PROSITE" id="PS50016"/>
    </source>
</evidence>
<dbReference type="InterPro" id="IPR001965">
    <property type="entry name" value="Znf_PHD"/>
</dbReference>
<dbReference type="Gene3D" id="2.30.30.1150">
    <property type="match status" value="1"/>
</dbReference>
<dbReference type="InterPro" id="IPR019787">
    <property type="entry name" value="Znf_PHD-finger"/>
</dbReference>
<keyword evidence="2 4" id="KW-0863">Zinc-finger</keyword>
<feature type="compositionally biased region" description="Basic residues" evidence="6">
    <location>
        <begin position="719"/>
        <end position="733"/>
    </location>
</feature>
<dbReference type="Pfam" id="PF00628">
    <property type="entry name" value="PHD"/>
    <property type="match status" value="2"/>
</dbReference>
<reference evidence="9 10" key="1">
    <citation type="submission" date="2020-04" db="EMBL/GenBank/DDBJ databases">
        <authorList>
            <person name="Alioto T."/>
            <person name="Alioto T."/>
            <person name="Gomez Garrido J."/>
        </authorList>
    </citation>
    <scope>NUCLEOTIDE SEQUENCE [LARGE SCALE GENOMIC DNA]</scope>
</reference>
<dbReference type="GO" id="GO:0006357">
    <property type="term" value="P:regulation of transcription by RNA polymerase II"/>
    <property type="evidence" value="ECO:0007669"/>
    <property type="project" value="TreeGrafter"/>
</dbReference>
<dbReference type="PROSITE" id="PS01359">
    <property type="entry name" value="ZF_PHD_1"/>
    <property type="match status" value="1"/>
</dbReference>
<dbReference type="InterPro" id="IPR019786">
    <property type="entry name" value="Zinc_finger_PHD-type_CS"/>
</dbReference>
<evidence type="ECO:0000256" key="5">
    <source>
        <dbReference type="SAM" id="Coils"/>
    </source>
</evidence>
<dbReference type="Gene3D" id="3.30.40.10">
    <property type="entry name" value="Zinc/RING finger domain, C3HC4 (zinc finger)"/>
    <property type="match status" value="2"/>
</dbReference>
<evidence type="ECO:0000256" key="4">
    <source>
        <dbReference type="PROSITE-ProRule" id="PRU00146"/>
    </source>
</evidence>
<feature type="domain" description="PHD-type" evidence="8">
    <location>
        <begin position="181"/>
        <end position="299"/>
    </location>
</feature>
<feature type="coiled-coil region" evidence="5">
    <location>
        <begin position="432"/>
        <end position="459"/>
    </location>
</feature>
<evidence type="ECO:0000256" key="3">
    <source>
        <dbReference type="ARBA" id="ARBA00022833"/>
    </source>
</evidence>
<evidence type="ECO:0008006" key="11">
    <source>
        <dbReference type="Google" id="ProtNLM"/>
    </source>
</evidence>
<dbReference type="AlphaFoldDB" id="A0A8S1CII4"/>
<sequence>MESGKVNFLIKTMVERDPQKRKVKPVQNPLLDFDLGESSDDSDFRIEDHNDSGDDSINSNDDEDDANESEEESDSDAKEGDEAGLGIDGSLAESPLSGAQLLAKAEQQKVPSMDYKKIMVCCACLGDRSDNVNEIVECDSCGVTVHEACYGVSDTNSVSSTASSCSTEPWFCEACKAGVTDPCCELCPNRGGIFKETDVGKWAHLVCALYVPGVAFGEVDKLSNVTLFELAYTKWGAKPCTLCTDERFVRTGITIGCDAGMCRENFHVTCAQREGLLAEAHSDEFEHADPFYAHCKQHTDKFLMRKRRRNWLAVQMRMRQRQMDLDSRPEETVEQRRIKRKLLGQSHKYKAHKKNRPVPWVPTQKMSRLITTSFSACVDLSRKSEKMGINVEVQETEDSQISSILDARKKWNINPAFSVEFVAYYLDRNARLAGLRSQLQELLKTNSQYTEQEQDVQAKYNKLDCDRQSLVIENEQLVGNIRALRQAILSICPGKKLPPDPSTLLVQPQVQQSPVRKEPTKAKTVVAPAHHNVATSSVALFDCGACRSTKDQHLLAKCDTCKKHYHLGCLNPPLTRMPKKTKLMGWQCTDCDKLSSGSEQECLDPEAPRKLRHSHGTPIKEESFSKPVTKKKADQQALPDNPTPLAVPKVKINKKRKLKPHKHREHGEKQRKVSFTENNHFLEADPQPIIPPPMLEEPVKTEKSVVGDVWCEQNEHKEKQPKHHKEHSGKKRRNREEKLKQRKEKGDKPKKKHRKKKRLDGEVAGEEQPRIKITVGAL</sequence>
<feature type="region of interest" description="Disordered" evidence="6">
    <location>
        <begin position="713"/>
        <end position="778"/>
    </location>
</feature>
<organism evidence="9 10">
    <name type="scientific">Cloeon dipterum</name>
    <dbReference type="NCBI Taxonomy" id="197152"/>
    <lineage>
        <taxon>Eukaryota</taxon>
        <taxon>Metazoa</taxon>
        <taxon>Ecdysozoa</taxon>
        <taxon>Arthropoda</taxon>
        <taxon>Hexapoda</taxon>
        <taxon>Insecta</taxon>
        <taxon>Pterygota</taxon>
        <taxon>Palaeoptera</taxon>
        <taxon>Ephemeroptera</taxon>
        <taxon>Pisciforma</taxon>
        <taxon>Baetidae</taxon>
        <taxon>Cloeon</taxon>
    </lineage>
</organism>
<dbReference type="EMBL" id="CADEPI010000036">
    <property type="protein sequence ID" value="CAB3368151.1"/>
    <property type="molecule type" value="Genomic_DNA"/>
</dbReference>
<evidence type="ECO:0000256" key="1">
    <source>
        <dbReference type="ARBA" id="ARBA00022723"/>
    </source>
</evidence>
<dbReference type="SUPFAM" id="SSF57903">
    <property type="entry name" value="FYVE/PHD zinc finger"/>
    <property type="match status" value="2"/>
</dbReference>
<evidence type="ECO:0000256" key="2">
    <source>
        <dbReference type="ARBA" id="ARBA00022771"/>
    </source>
</evidence>
<dbReference type="InterPro" id="IPR011011">
    <property type="entry name" value="Znf_FYVE_PHD"/>
</dbReference>
<keyword evidence="3" id="KW-0862">Zinc</keyword>
<proteinExistence type="predicted"/>